<dbReference type="Proteomes" id="UP000827872">
    <property type="component" value="Linkage Group LG02"/>
</dbReference>
<accession>A0ACB8G340</accession>
<protein>
    <submittedName>
        <fullName evidence="1">Uncharacterized protein</fullName>
    </submittedName>
</protein>
<evidence type="ECO:0000313" key="2">
    <source>
        <dbReference type="Proteomes" id="UP000827872"/>
    </source>
</evidence>
<proteinExistence type="predicted"/>
<comment type="caution">
    <text evidence="1">The sequence shown here is derived from an EMBL/GenBank/DDBJ whole genome shotgun (WGS) entry which is preliminary data.</text>
</comment>
<evidence type="ECO:0000313" key="1">
    <source>
        <dbReference type="EMBL" id="KAH8014133.1"/>
    </source>
</evidence>
<dbReference type="EMBL" id="CM037615">
    <property type="protein sequence ID" value="KAH8014133.1"/>
    <property type="molecule type" value="Genomic_DNA"/>
</dbReference>
<reference evidence="1" key="1">
    <citation type="submission" date="2021-08" db="EMBL/GenBank/DDBJ databases">
        <title>The first chromosome-level gecko genome reveals the dynamic sex chromosomes of Neotropical dwarf geckos (Sphaerodactylidae: Sphaerodactylus).</title>
        <authorList>
            <person name="Pinto B.J."/>
            <person name="Keating S.E."/>
            <person name="Gamble T."/>
        </authorList>
    </citation>
    <scope>NUCLEOTIDE SEQUENCE</scope>
    <source>
        <strain evidence="1">TG3544</strain>
    </source>
</reference>
<gene>
    <name evidence="1" type="ORF">K3G42_026328</name>
</gene>
<name>A0ACB8G340_9SAUR</name>
<keyword evidence="2" id="KW-1185">Reference proteome</keyword>
<sequence>MPQRKDTVLSSEEESDGTVYSRRTPNKNSGEEDSSPERVPSSTEKARQTSGEKSAVSRQTKEARKMAAARRDGEGTAPKSPQCLGIPGQGSEIAAAAPESQSLTVAELQEGGKLSLKDLKTEIFSYVKGAFQQEKDSMREEMIALYRGQVYQPSSPPNSSRASPTRQTIREKKRANPTWQTKAALKKPRLSPALGAGDSSDADSLSREEGEVLSDIEDLEEIQVTEQSSRLFKIEDYQYLLSKAVSALHLGEAKSGEGKSKRKSTSLHKGDGKYFPSDAHSKKVFPFPEYFETQVTNEWDKPAANRRCPNFLRKLYALPAYANDILQVPIIDGPVAALQSTGAVSKDGRGQIKDLQDRRADQLCRRSHEAMAMVIRASATASIVCRASIAWAKKVLELLPETETRSIEGVNRMLRDKPFNRILTRTKETLDDRIGARAALNLRKDSQTGDNREPTVPSQIP</sequence>
<organism evidence="1 2">
    <name type="scientific">Sphaerodactylus townsendi</name>
    <dbReference type="NCBI Taxonomy" id="933632"/>
    <lineage>
        <taxon>Eukaryota</taxon>
        <taxon>Metazoa</taxon>
        <taxon>Chordata</taxon>
        <taxon>Craniata</taxon>
        <taxon>Vertebrata</taxon>
        <taxon>Euteleostomi</taxon>
        <taxon>Lepidosauria</taxon>
        <taxon>Squamata</taxon>
        <taxon>Bifurcata</taxon>
        <taxon>Gekkota</taxon>
        <taxon>Sphaerodactylidae</taxon>
        <taxon>Sphaerodactylus</taxon>
    </lineage>
</organism>